<dbReference type="EC" id="2.7.7.7" evidence="1"/>
<keyword evidence="5" id="KW-1185">Reference proteome</keyword>
<dbReference type="PANTHER" id="PTHR11669:SF8">
    <property type="entry name" value="DNA POLYMERASE III SUBUNIT DELTA"/>
    <property type="match status" value="1"/>
</dbReference>
<dbReference type="OrthoDB" id="9811073at2"/>
<evidence type="ECO:0000256" key="1">
    <source>
        <dbReference type="ARBA" id="ARBA00012417"/>
    </source>
</evidence>
<dbReference type="GO" id="GO:0009360">
    <property type="term" value="C:DNA polymerase III complex"/>
    <property type="evidence" value="ECO:0007669"/>
    <property type="project" value="TreeGrafter"/>
</dbReference>
<keyword evidence="2" id="KW-0239">DNA-directed DNA polymerase</keyword>
<dbReference type="InterPro" id="IPR050238">
    <property type="entry name" value="DNA_Rep/Repair_Clamp_Loader"/>
</dbReference>
<dbReference type="PANTHER" id="PTHR11669">
    <property type="entry name" value="REPLICATION FACTOR C / DNA POLYMERASE III GAMMA-TAU SUBUNIT"/>
    <property type="match status" value="1"/>
</dbReference>
<dbReference type="RefSeq" id="WP_133880171.1">
    <property type="nucleotide sequence ID" value="NZ_SOBT01000008.1"/>
</dbReference>
<dbReference type="NCBIfam" id="TIGR00678">
    <property type="entry name" value="holB"/>
    <property type="match status" value="1"/>
</dbReference>
<dbReference type="InterPro" id="IPR004622">
    <property type="entry name" value="DNA_pol_HolB"/>
</dbReference>
<comment type="caution">
    <text evidence="4">The sequence shown here is derived from an EMBL/GenBank/DDBJ whole genome shotgun (WGS) entry which is preliminary data.</text>
</comment>
<protein>
    <recommendedName>
        <fullName evidence="1">DNA-directed DNA polymerase</fullName>
        <ecNumber evidence="1">2.7.7.7</ecNumber>
    </recommendedName>
</protein>
<dbReference type="SUPFAM" id="SSF52540">
    <property type="entry name" value="P-loop containing nucleoside triphosphate hydrolases"/>
    <property type="match status" value="1"/>
</dbReference>
<dbReference type="InterPro" id="IPR027417">
    <property type="entry name" value="P-loop_NTPase"/>
</dbReference>
<dbReference type="GO" id="GO:0006261">
    <property type="term" value="P:DNA-templated DNA replication"/>
    <property type="evidence" value="ECO:0007669"/>
    <property type="project" value="TreeGrafter"/>
</dbReference>
<proteinExistence type="predicted"/>
<dbReference type="GO" id="GO:0003887">
    <property type="term" value="F:DNA-directed DNA polymerase activity"/>
    <property type="evidence" value="ECO:0007669"/>
    <property type="project" value="UniProtKB-KW"/>
</dbReference>
<dbReference type="GO" id="GO:0008408">
    <property type="term" value="F:3'-5' exonuclease activity"/>
    <property type="evidence" value="ECO:0007669"/>
    <property type="project" value="InterPro"/>
</dbReference>
<evidence type="ECO:0000313" key="4">
    <source>
        <dbReference type="EMBL" id="TDU31600.1"/>
    </source>
</evidence>
<sequence>MTVMSDELPWQAELWSRINEARRGGRLGHALLLAGPAGVGKRSFARRLSASLMCEARAEDGRACGACRGCVQVAAGSHPNLTWMTREYNEKTEKEKRDISMDQLRTMMERLSLASHYGQARVVVIDPADALNVNGVNAVLKTVEEPPAGLHILLISERPMALAPTLRSRCQRLTFQIPPADEAQAWLRAQVSNIDAAAALHEANGAPLSALEARESGASELHRTWRDQLLAVANQKSDPLVTAGRLAPAGSKLSADMVQDWLRQFQRTLHQLLRSLAGVSDERTFATVATRLGPGHIEQLLVEIIESQRRVHGNANPQLAVESLMISWWRRNAP</sequence>
<organism evidence="4 5">
    <name type="scientific">Panacagrimonas perspica</name>
    <dbReference type="NCBI Taxonomy" id="381431"/>
    <lineage>
        <taxon>Bacteria</taxon>
        <taxon>Pseudomonadati</taxon>
        <taxon>Pseudomonadota</taxon>
        <taxon>Gammaproteobacteria</taxon>
        <taxon>Nevskiales</taxon>
        <taxon>Nevskiaceae</taxon>
        <taxon>Panacagrimonas</taxon>
    </lineage>
</organism>
<dbReference type="Proteomes" id="UP000295341">
    <property type="component" value="Unassembled WGS sequence"/>
</dbReference>
<dbReference type="Pfam" id="PF13177">
    <property type="entry name" value="DNA_pol3_delta2"/>
    <property type="match status" value="1"/>
</dbReference>
<keyword evidence="2" id="KW-0548">Nucleotidyltransferase</keyword>
<evidence type="ECO:0000256" key="3">
    <source>
        <dbReference type="ARBA" id="ARBA00049244"/>
    </source>
</evidence>
<dbReference type="Gene3D" id="3.40.50.300">
    <property type="entry name" value="P-loop containing nucleotide triphosphate hydrolases"/>
    <property type="match status" value="1"/>
</dbReference>
<accession>A0A4R7PE88</accession>
<gene>
    <name evidence="4" type="ORF">DFR24_0970</name>
</gene>
<reference evidence="4 5" key="1">
    <citation type="submission" date="2019-03" db="EMBL/GenBank/DDBJ databases">
        <title>Genomic Encyclopedia of Type Strains, Phase IV (KMG-IV): sequencing the most valuable type-strain genomes for metagenomic binning, comparative biology and taxonomic classification.</title>
        <authorList>
            <person name="Goeker M."/>
        </authorList>
    </citation>
    <scope>NUCLEOTIDE SEQUENCE [LARGE SCALE GENOMIC DNA]</scope>
    <source>
        <strain evidence="4 5">DSM 26377</strain>
    </source>
</reference>
<dbReference type="AlphaFoldDB" id="A0A4R7PE88"/>
<evidence type="ECO:0000313" key="5">
    <source>
        <dbReference type="Proteomes" id="UP000295341"/>
    </source>
</evidence>
<evidence type="ECO:0000256" key="2">
    <source>
        <dbReference type="ARBA" id="ARBA00022932"/>
    </source>
</evidence>
<comment type="catalytic activity">
    <reaction evidence="3">
        <text>DNA(n) + a 2'-deoxyribonucleoside 5'-triphosphate = DNA(n+1) + diphosphate</text>
        <dbReference type="Rhea" id="RHEA:22508"/>
        <dbReference type="Rhea" id="RHEA-COMP:17339"/>
        <dbReference type="Rhea" id="RHEA-COMP:17340"/>
        <dbReference type="ChEBI" id="CHEBI:33019"/>
        <dbReference type="ChEBI" id="CHEBI:61560"/>
        <dbReference type="ChEBI" id="CHEBI:173112"/>
        <dbReference type="EC" id="2.7.7.7"/>
    </reaction>
</comment>
<name>A0A4R7PE88_9GAMM</name>
<keyword evidence="2" id="KW-0808">Transferase</keyword>
<dbReference type="EMBL" id="SOBT01000008">
    <property type="protein sequence ID" value="TDU31600.1"/>
    <property type="molecule type" value="Genomic_DNA"/>
</dbReference>